<dbReference type="EMBL" id="CP035491">
    <property type="protein sequence ID" value="QAY73620.1"/>
    <property type="molecule type" value="Genomic_DNA"/>
</dbReference>
<evidence type="ECO:0000313" key="2">
    <source>
        <dbReference type="Proteomes" id="UP000291259"/>
    </source>
</evidence>
<dbReference type="PANTHER" id="PTHR40658">
    <property type="match status" value="1"/>
</dbReference>
<sequence length="165" mass="18603">MGVPANRVQLEASAVRGFHRFDEAIEAIPVGERDDPFPDPGRDRDIRDLVNHLHAWHVLLLGWLDAERAGKTPAYPADGYTWAALDALNHDLRDRYRDRLSLADSRERLRASHLAVLTRIESLDDDELFEPARRDWLGGPLAEPVHECLGGHYAWALEALDAARA</sequence>
<protein>
    <submittedName>
        <fullName evidence="1">ClbS/DfsB family four-helix bundle protein</fullName>
    </submittedName>
</protein>
<dbReference type="InterPro" id="IPR034660">
    <property type="entry name" value="DinB/YfiT-like"/>
</dbReference>
<dbReference type="PANTHER" id="PTHR40658:SF4">
    <property type="entry name" value="HYPOTHETICAL CYTOSOLIC PROTEIN"/>
    <property type="match status" value="1"/>
</dbReference>
<dbReference type="AlphaFoldDB" id="A0A4P6FBI0"/>
<accession>A0A4P6FBI0</accession>
<organism evidence="1 2">
    <name type="scientific">Agromyces protaetiae</name>
    <dbReference type="NCBI Taxonomy" id="2509455"/>
    <lineage>
        <taxon>Bacteria</taxon>
        <taxon>Bacillati</taxon>
        <taxon>Actinomycetota</taxon>
        <taxon>Actinomycetes</taxon>
        <taxon>Micrococcales</taxon>
        <taxon>Microbacteriaceae</taxon>
        <taxon>Agromyces</taxon>
    </lineage>
</organism>
<dbReference type="SUPFAM" id="SSF109854">
    <property type="entry name" value="DinB/YfiT-like putative metalloenzymes"/>
    <property type="match status" value="1"/>
</dbReference>
<name>A0A4P6FBI0_9MICO</name>
<keyword evidence="2" id="KW-1185">Reference proteome</keyword>
<evidence type="ECO:0000313" key="1">
    <source>
        <dbReference type="EMBL" id="QAY73620.1"/>
    </source>
</evidence>
<reference evidence="1 2" key="1">
    <citation type="submission" date="2019-01" db="EMBL/GenBank/DDBJ databases">
        <title>Genome sequencing of strain FW100M-8.</title>
        <authorList>
            <person name="Heo J."/>
            <person name="Kim S.-J."/>
            <person name="Kim J.-S."/>
            <person name="Hong S.-B."/>
            <person name="Kwon S.-W."/>
        </authorList>
    </citation>
    <scope>NUCLEOTIDE SEQUENCE [LARGE SCALE GENOMIC DNA]</scope>
    <source>
        <strain evidence="1 2">FW100M-8</strain>
    </source>
</reference>
<gene>
    <name evidence="1" type="ORF">ET445_09975</name>
</gene>
<dbReference type="Gene3D" id="1.20.120.450">
    <property type="entry name" value="dinb family like domain"/>
    <property type="match status" value="1"/>
</dbReference>
<dbReference type="KEGG" id="agf:ET445_09975"/>
<dbReference type="OrthoDB" id="4484862at2"/>
<proteinExistence type="predicted"/>
<dbReference type="Pfam" id="PF08020">
    <property type="entry name" value="DUF1706"/>
    <property type="match status" value="1"/>
</dbReference>
<dbReference type="RefSeq" id="WP_129191063.1">
    <property type="nucleotide sequence ID" value="NZ_CP035491.1"/>
</dbReference>
<dbReference type="Proteomes" id="UP000291259">
    <property type="component" value="Chromosome"/>
</dbReference>
<dbReference type="InterPro" id="IPR012550">
    <property type="entry name" value="DUF1706"/>
</dbReference>